<feature type="transmembrane region" description="Helical" evidence="1">
    <location>
        <begin position="74"/>
        <end position="97"/>
    </location>
</feature>
<dbReference type="STRING" id="1817824.A2751_01770"/>
<dbReference type="Pfam" id="PF18895">
    <property type="entry name" value="T4SS_pilin"/>
    <property type="match status" value="1"/>
</dbReference>
<evidence type="ECO:0000313" key="4">
    <source>
        <dbReference type="Proteomes" id="UP000176864"/>
    </source>
</evidence>
<keyword evidence="2" id="KW-0732">Signal</keyword>
<evidence type="ECO:0008006" key="5">
    <source>
        <dbReference type="Google" id="ProtNLM"/>
    </source>
</evidence>
<dbReference type="InterPro" id="IPR043993">
    <property type="entry name" value="T4SS_pilin"/>
</dbReference>
<evidence type="ECO:0000313" key="3">
    <source>
        <dbReference type="EMBL" id="OGE77763.1"/>
    </source>
</evidence>
<name>A0A1F5NJM6_9BACT</name>
<sequence>MKLIFYFLIFAVVLLTVPAIAGAVPGCTGTLCIDKTDPVPVPTNSQFACSGIGGIIRNLLGACGPAGATTASELILGVINILLAIVGLLAVLFVIIGGIRYITAHGNEEQAEGAKKTILHAVIGVVLVILSFAIVTIIANILIYNE</sequence>
<keyword evidence="1" id="KW-0812">Transmembrane</keyword>
<comment type="caution">
    <text evidence="3">The sequence shown here is derived from an EMBL/GenBank/DDBJ whole genome shotgun (WGS) entry which is preliminary data.</text>
</comment>
<organism evidence="3 4">
    <name type="scientific">Candidatus Doudnabacteria bacterium RIFCSPHIGHO2_01_FULL_46_14</name>
    <dbReference type="NCBI Taxonomy" id="1817824"/>
    <lineage>
        <taxon>Bacteria</taxon>
        <taxon>Candidatus Doudnaibacteriota</taxon>
    </lineage>
</organism>
<accession>A0A1F5NJM6</accession>
<dbReference type="EMBL" id="MFEK01000016">
    <property type="protein sequence ID" value="OGE77763.1"/>
    <property type="molecule type" value="Genomic_DNA"/>
</dbReference>
<keyword evidence="1" id="KW-1133">Transmembrane helix</keyword>
<feature type="chain" id="PRO_5009520140" description="DUF4190 domain-containing protein" evidence="2">
    <location>
        <begin position="24"/>
        <end position="146"/>
    </location>
</feature>
<feature type="signal peptide" evidence="2">
    <location>
        <begin position="1"/>
        <end position="23"/>
    </location>
</feature>
<gene>
    <name evidence="3" type="ORF">A2751_01770</name>
</gene>
<feature type="transmembrane region" description="Helical" evidence="1">
    <location>
        <begin position="118"/>
        <end position="143"/>
    </location>
</feature>
<dbReference type="Proteomes" id="UP000176864">
    <property type="component" value="Unassembled WGS sequence"/>
</dbReference>
<keyword evidence="1" id="KW-0472">Membrane</keyword>
<proteinExistence type="predicted"/>
<protein>
    <recommendedName>
        <fullName evidence="5">DUF4190 domain-containing protein</fullName>
    </recommendedName>
</protein>
<evidence type="ECO:0000256" key="2">
    <source>
        <dbReference type="SAM" id="SignalP"/>
    </source>
</evidence>
<reference evidence="3 4" key="1">
    <citation type="journal article" date="2016" name="Nat. Commun.">
        <title>Thousands of microbial genomes shed light on interconnected biogeochemical processes in an aquifer system.</title>
        <authorList>
            <person name="Anantharaman K."/>
            <person name="Brown C.T."/>
            <person name="Hug L.A."/>
            <person name="Sharon I."/>
            <person name="Castelle C.J."/>
            <person name="Probst A.J."/>
            <person name="Thomas B.C."/>
            <person name="Singh A."/>
            <person name="Wilkins M.J."/>
            <person name="Karaoz U."/>
            <person name="Brodie E.L."/>
            <person name="Williams K.H."/>
            <person name="Hubbard S.S."/>
            <person name="Banfield J.F."/>
        </authorList>
    </citation>
    <scope>NUCLEOTIDE SEQUENCE [LARGE SCALE GENOMIC DNA]</scope>
</reference>
<evidence type="ECO:0000256" key="1">
    <source>
        <dbReference type="SAM" id="Phobius"/>
    </source>
</evidence>
<dbReference type="AlphaFoldDB" id="A0A1F5NJM6"/>